<name>A0A915ZWL1_9GLOM</name>
<dbReference type="VEuPathDB" id="FungiDB:RhiirFUN_018142"/>
<protein>
    <recommendedName>
        <fullName evidence="3">DUF659 domain-containing protein</fullName>
    </recommendedName>
</protein>
<accession>A0A915ZWL1</accession>
<reference evidence="1" key="1">
    <citation type="submission" date="2020-05" db="EMBL/GenBank/DDBJ databases">
        <authorList>
            <person name="Rincon C."/>
            <person name="Sanders R I."/>
            <person name="Robbins C."/>
            <person name="Chaturvedi A."/>
        </authorList>
    </citation>
    <scope>NUCLEOTIDE SEQUENCE</scope>
    <source>
        <strain evidence="1">CHB12</strain>
    </source>
</reference>
<evidence type="ECO:0000313" key="1">
    <source>
        <dbReference type="EMBL" id="CAB5393127.1"/>
    </source>
</evidence>
<dbReference type="EMBL" id="CAGKOT010000081">
    <property type="protein sequence ID" value="CAB5393127.1"/>
    <property type="molecule type" value="Genomic_DNA"/>
</dbReference>
<gene>
    <name evidence="1" type="ORF">CHRIB12_LOCUS22710</name>
</gene>
<evidence type="ECO:0008006" key="3">
    <source>
        <dbReference type="Google" id="ProtNLM"/>
    </source>
</evidence>
<sequence>MKRYVIKVKDCSKNSHTGLFTAEEIKKVLKDIGPQRFSSVVSDGASAMQLAKRLISEEYPKILPVHHVQLICTDIMKKNPFSNNILINYQKFVTYFAESHQSEATLHVEIKKELIVGGRLKRSVKTRWSIAWDCCTSVLHLETIFKNVSEIVVNF</sequence>
<comment type="caution">
    <text evidence="1">The sequence shown here is derived from an EMBL/GenBank/DDBJ whole genome shotgun (WGS) entry which is preliminary data.</text>
</comment>
<dbReference type="OrthoDB" id="2412736at2759"/>
<dbReference type="Proteomes" id="UP000684084">
    <property type="component" value="Unassembled WGS sequence"/>
</dbReference>
<evidence type="ECO:0000313" key="2">
    <source>
        <dbReference type="Proteomes" id="UP000684084"/>
    </source>
</evidence>
<dbReference type="AlphaFoldDB" id="A0A915ZWL1"/>
<organism evidence="1 2">
    <name type="scientific">Rhizophagus irregularis</name>
    <dbReference type="NCBI Taxonomy" id="588596"/>
    <lineage>
        <taxon>Eukaryota</taxon>
        <taxon>Fungi</taxon>
        <taxon>Fungi incertae sedis</taxon>
        <taxon>Mucoromycota</taxon>
        <taxon>Glomeromycotina</taxon>
        <taxon>Glomeromycetes</taxon>
        <taxon>Glomerales</taxon>
        <taxon>Glomeraceae</taxon>
        <taxon>Rhizophagus</taxon>
    </lineage>
</organism>
<proteinExistence type="predicted"/>